<dbReference type="EMBL" id="JACSIT010000067">
    <property type="protein sequence ID" value="MBC6993530.1"/>
    <property type="molecule type" value="Genomic_DNA"/>
</dbReference>
<evidence type="ECO:0000313" key="5">
    <source>
        <dbReference type="EMBL" id="MBC6993530.1"/>
    </source>
</evidence>
<dbReference type="InterPro" id="IPR026891">
    <property type="entry name" value="Fn3-like"/>
</dbReference>
<organism evidence="5 6">
    <name type="scientific">Neolewinella lacunae</name>
    <dbReference type="NCBI Taxonomy" id="1517758"/>
    <lineage>
        <taxon>Bacteria</taxon>
        <taxon>Pseudomonadati</taxon>
        <taxon>Bacteroidota</taxon>
        <taxon>Saprospiria</taxon>
        <taxon>Saprospirales</taxon>
        <taxon>Lewinellaceae</taxon>
        <taxon>Neolewinella</taxon>
    </lineage>
</organism>
<gene>
    <name evidence="5" type="ORF">H9S92_05120</name>
</gene>
<comment type="caution">
    <text evidence="5">The sequence shown here is derived from an EMBL/GenBank/DDBJ whole genome shotgun (WGS) entry which is preliminary data.</text>
</comment>
<feature type="domain" description="Fibronectin type III-like" evidence="4">
    <location>
        <begin position="142"/>
        <end position="211"/>
    </location>
</feature>
<dbReference type="InterPro" id="IPR013783">
    <property type="entry name" value="Ig-like_fold"/>
</dbReference>
<dbReference type="Pfam" id="PF14310">
    <property type="entry name" value="Fn3-like"/>
    <property type="match status" value="1"/>
</dbReference>
<dbReference type="PANTHER" id="PTHR42715">
    <property type="entry name" value="BETA-GLUCOSIDASE"/>
    <property type="match status" value="1"/>
</dbReference>
<feature type="signal peptide" evidence="3">
    <location>
        <begin position="1"/>
        <end position="21"/>
    </location>
</feature>
<comment type="similarity">
    <text evidence="1">Belongs to the glycosyl hydrolase 3 family.</text>
</comment>
<evidence type="ECO:0000259" key="4">
    <source>
        <dbReference type="SMART" id="SM01217"/>
    </source>
</evidence>
<dbReference type="SMART" id="SM01217">
    <property type="entry name" value="Fn3_like"/>
    <property type="match status" value="1"/>
</dbReference>
<protein>
    <submittedName>
        <fullName evidence="5">Fibronectin type III-like domain-contianing protein</fullName>
    </submittedName>
</protein>
<reference evidence="5" key="1">
    <citation type="submission" date="2020-08" db="EMBL/GenBank/DDBJ databases">
        <title>Lewinella bacteria from marine environments.</title>
        <authorList>
            <person name="Zhong Y."/>
        </authorList>
    </citation>
    <scope>NUCLEOTIDE SEQUENCE</scope>
    <source>
        <strain evidence="5">KCTC 42187</strain>
    </source>
</reference>
<proteinExistence type="inferred from homology"/>
<dbReference type="RefSeq" id="WP_187465633.1">
    <property type="nucleotide sequence ID" value="NZ_JACSIT010000067.1"/>
</dbReference>
<keyword evidence="2" id="KW-0378">Hydrolase</keyword>
<evidence type="ECO:0000313" key="6">
    <source>
        <dbReference type="Proteomes" id="UP000650081"/>
    </source>
</evidence>
<evidence type="ECO:0000256" key="3">
    <source>
        <dbReference type="SAM" id="SignalP"/>
    </source>
</evidence>
<feature type="chain" id="PRO_5037747822" evidence="3">
    <location>
        <begin position="22"/>
        <end position="219"/>
    </location>
</feature>
<dbReference type="GO" id="GO:0016787">
    <property type="term" value="F:hydrolase activity"/>
    <property type="evidence" value="ECO:0007669"/>
    <property type="project" value="UniProtKB-KW"/>
</dbReference>
<keyword evidence="3" id="KW-0732">Signal</keyword>
<dbReference type="InterPro" id="IPR050288">
    <property type="entry name" value="Cellulose_deg_GH3"/>
</dbReference>
<sequence>MITTLLLLSFLSCNTPASAHASKLPVAELGRQANAAPHSELSDSSSLTPAERAFVDSEMARLAQEEKDRPTPQAVIDLLLQGKLYDLTLPNAVNPLAPFGDGLHNPDFVYQNLLLSAPGLEKGDSLTISVMVTNKGGAPGQHSVLLFSREENADPKASAPRLRSFQPVGLAAGESKVISFTISPQDLASRGPNEQWITKPGDYELAIGPLSVGFSYYED</sequence>
<accession>A0A923PJ46</accession>
<dbReference type="PANTHER" id="PTHR42715:SF10">
    <property type="entry name" value="BETA-GLUCOSIDASE"/>
    <property type="match status" value="1"/>
</dbReference>
<evidence type="ECO:0000256" key="2">
    <source>
        <dbReference type="ARBA" id="ARBA00022801"/>
    </source>
</evidence>
<dbReference type="AlphaFoldDB" id="A0A923PJ46"/>
<keyword evidence="6" id="KW-1185">Reference proteome</keyword>
<dbReference type="Gene3D" id="2.60.40.10">
    <property type="entry name" value="Immunoglobulins"/>
    <property type="match status" value="1"/>
</dbReference>
<evidence type="ECO:0000256" key="1">
    <source>
        <dbReference type="ARBA" id="ARBA00005336"/>
    </source>
</evidence>
<name>A0A923PJ46_9BACT</name>
<dbReference type="Proteomes" id="UP000650081">
    <property type="component" value="Unassembled WGS sequence"/>
</dbReference>